<evidence type="ECO:0000256" key="6">
    <source>
        <dbReference type="ARBA" id="ARBA00022723"/>
    </source>
</evidence>
<dbReference type="InterPro" id="IPR050665">
    <property type="entry name" value="Cytochrome_P450_Monooxygen"/>
</dbReference>
<accession>A0AAU9S072</accession>
<name>A0AAU9S072_THLAR</name>
<evidence type="ECO:0000256" key="7">
    <source>
        <dbReference type="ARBA" id="ARBA00022989"/>
    </source>
</evidence>
<evidence type="ECO:0000256" key="1">
    <source>
        <dbReference type="ARBA" id="ARBA00001971"/>
    </source>
</evidence>
<keyword evidence="7" id="KW-1133">Transmembrane helix</keyword>
<evidence type="ECO:0000256" key="9">
    <source>
        <dbReference type="ARBA" id="ARBA00023004"/>
    </source>
</evidence>
<evidence type="ECO:0000313" key="12">
    <source>
        <dbReference type="EMBL" id="CAH2056707.1"/>
    </source>
</evidence>
<keyword evidence="6" id="KW-0479">Metal-binding</keyword>
<keyword evidence="8" id="KW-0560">Oxidoreductase</keyword>
<dbReference type="Pfam" id="PF00067">
    <property type="entry name" value="p450"/>
    <property type="match status" value="1"/>
</dbReference>
<dbReference type="PANTHER" id="PTHR24282:SF15">
    <property type="entry name" value="CYTOCHROME P450, FAMILY 715, SUBFAMILY A, POLYPEPTIDE 1"/>
    <property type="match status" value="1"/>
</dbReference>
<keyword evidence="10" id="KW-0503">Monooxygenase</keyword>
<comment type="cofactor">
    <cofactor evidence="1">
        <name>heme</name>
        <dbReference type="ChEBI" id="CHEBI:30413"/>
    </cofactor>
</comment>
<organism evidence="12 13">
    <name type="scientific">Thlaspi arvense</name>
    <name type="common">Field penny-cress</name>
    <dbReference type="NCBI Taxonomy" id="13288"/>
    <lineage>
        <taxon>Eukaryota</taxon>
        <taxon>Viridiplantae</taxon>
        <taxon>Streptophyta</taxon>
        <taxon>Embryophyta</taxon>
        <taxon>Tracheophyta</taxon>
        <taxon>Spermatophyta</taxon>
        <taxon>Magnoliopsida</taxon>
        <taxon>eudicotyledons</taxon>
        <taxon>Gunneridae</taxon>
        <taxon>Pentapetalae</taxon>
        <taxon>rosids</taxon>
        <taxon>malvids</taxon>
        <taxon>Brassicales</taxon>
        <taxon>Brassicaceae</taxon>
        <taxon>Thlaspideae</taxon>
        <taxon>Thlaspi</taxon>
    </lineage>
</organism>
<evidence type="ECO:0000256" key="5">
    <source>
        <dbReference type="ARBA" id="ARBA00022692"/>
    </source>
</evidence>
<dbReference type="GO" id="GO:0004497">
    <property type="term" value="F:monooxygenase activity"/>
    <property type="evidence" value="ECO:0007669"/>
    <property type="project" value="UniProtKB-KW"/>
</dbReference>
<evidence type="ECO:0000256" key="10">
    <source>
        <dbReference type="ARBA" id="ARBA00023033"/>
    </source>
</evidence>
<evidence type="ECO:0000313" key="13">
    <source>
        <dbReference type="Proteomes" id="UP000836841"/>
    </source>
</evidence>
<evidence type="ECO:0000256" key="3">
    <source>
        <dbReference type="ARBA" id="ARBA00010617"/>
    </source>
</evidence>
<dbReference type="PANTHER" id="PTHR24282">
    <property type="entry name" value="CYTOCHROME P450 FAMILY MEMBER"/>
    <property type="match status" value="1"/>
</dbReference>
<keyword evidence="13" id="KW-1185">Reference proteome</keyword>
<dbReference type="Gene3D" id="1.10.630.10">
    <property type="entry name" value="Cytochrome P450"/>
    <property type="match status" value="1"/>
</dbReference>
<dbReference type="GO" id="GO:0020037">
    <property type="term" value="F:heme binding"/>
    <property type="evidence" value="ECO:0007669"/>
    <property type="project" value="InterPro"/>
</dbReference>
<keyword evidence="11" id="KW-0472">Membrane</keyword>
<dbReference type="InterPro" id="IPR036396">
    <property type="entry name" value="Cyt_P450_sf"/>
</dbReference>
<dbReference type="SUPFAM" id="SSF48264">
    <property type="entry name" value="Cytochrome P450"/>
    <property type="match status" value="1"/>
</dbReference>
<keyword evidence="4" id="KW-0349">Heme</keyword>
<dbReference type="Proteomes" id="UP000836841">
    <property type="component" value="Unassembled WGS sequence"/>
</dbReference>
<proteinExistence type="inferred from homology"/>
<dbReference type="GO" id="GO:0016020">
    <property type="term" value="C:membrane"/>
    <property type="evidence" value="ECO:0007669"/>
    <property type="project" value="UniProtKB-SubCell"/>
</dbReference>
<keyword evidence="5" id="KW-0812">Transmembrane</keyword>
<evidence type="ECO:0000256" key="4">
    <source>
        <dbReference type="ARBA" id="ARBA00022617"/>
    </source>
</evidence>
<dbReference type="EMBL" id="CAJVSB020000528">
    <property type="protein sequence ID" value="CAH2056707.1"/>
    <property type="molecule type" value="Genomic_DNA"/>
</dbReference>
<evidence type="ECO:0000256" key="8">
    <source>
        <dbReference type="ARBA" id="ARBA00023002"/>
    </source>
</evidence>
<dbReference type="InterPro" id="IPR001128">
    <property type="entry name" value="Cyt_P450"/>
</dbReference>
<keyword evidence="9" id="KW-0408">Iron</keyword>
<comment type="caution">
    <text evidence="12">The sequence shown here is derived from an EMBL/GenBank/DDBJ whole genome shotgun (WGS) entry which is preliminary data.</text>
</comment>
<dbReference type="GO" id="GO:0016705">
    <property type="term" value="F:oxidoreductase activity, acting on paired donors, with incorporation or reduction of molecular oxygen"/>
    <property type="evidence" value="ECO:0007669"/>
    <property type="project" value="InterPro"/>
</dbReference>
<protein>
    <submittedName>
        <fullName evidence="12">Uncharacterized protein</fullName>
    </submittedName>
</protein>
<sequence>MQMGWVMNEVLRLYSPAPNVQRQAREDIGVGEATVPKGTNVGFDVVAMHHDHSLWGDDVNEFRPRGSPTTFTEGASTRWVSCRSEYRHRPSYLLSLRPSHGLPLMLEPLR</sequence>
<dbReference type="AlphaFoldDB" id="A0AAU9S072"/>
<evidence type="ECO:0000256" key="11">
    <source>
        <dbReference type="ARBA" id="ARBA00023136"/>
    </source>
</evidence>
<comment type="similarity">
    <text evidence="3">Belongs to the cytochrome P450 family.</text>
</comment>
<gene>
    <name evidence="12" type="ORF">TAV2_LOCUS11920</name>
</gene>
<comment type="subcellular location">
    <subcellularLocation>
        <location evidence="2">Membrane</location>
        <topology evidence="2">Single-pass membrane protein</topology>
    </subcellularLocation>
</comment>
<dbReference type="GO" id="GO:0005506">
    <property type="term" value="F:iron ion binding"/>
    <property type="evidence" value="ECO:0007669"/>
    <property type="project" value="InterPro"/>
</dbReference>
<reference evidence="12 13" key="1">
    <citation type="submission" date="2022-03" db="EMBL/GenBank/DDBJ databases">
        <authorList>
            <person name="Nunn A."/>
            <person name="Chopra R."/>
            <person name="Nunn A."/>
            <person name="Contreras Garrido A."/>
        </authorList>
    </citation>
    <scope>NUCLEOTIDE SEQUENCE [LARGE SCALE GENOMIC DNA]</scope>
</reference>
<evidence type="ECO:0000256" key="2">
    <source>
        <dbReference type="ARBA" id="ARBA00004167"/>
    </source>
</evidence>